<name>A0AB74UFQ6_9GAMM</name>
<proteinExistence type="inferred from homology"/>
<keyword evidence="9 11" id="KW-0406">Ion transport</keyword>
<keyword evidence="5 11" id="KW-0547">Nucleotide-binding</keyword>
<keyword evidence="3 11" id="KW-0633">Potassium transport</keyword>
<keyword evidence="4 11" id="KW-0812">Transmembrane</keyword>
<protein>
    <recommendedName>
        <fullName evidence="11">Potassium-transporting ATPase KdpC subunit</fullName>
    </recommendedName>
    <alternativeName>
        <fullName evidence="11">ATP phosphohydrolase [potassium-transporting] C chain</fullName>
    </alternativeName>
    <alternativeName>
        <fullName evidence="11">Potassium-binding and translocating subunit C</fullName>
    </alternativeName>
    <alternativeName>
        <fullName evidence="11">Potassium-translocating ATPase C chain</fullName>
    </alternativeName>
</protein>
<reference evidence="12" key="1">
    <citation type="submission" date="2024-06" db="EMBL/GenBank/DDBJ databases">
        <title>Complete genome of Salinicola endophyticus HNIBRBA4755.</title>
        <authorList>
            <person name="Shin S.Y."/>
            <person name="Kang H."/>
            <person name="Song J."/>
        </authorList>
    </citation>
    <scope>NUCLEOTIDE SEQUENCE</scope>
    <source>
        <strain evidence="12">HNIBRBA4755</strain>
    </source>
</reference>
<keyword evidence="10 11" id="KW-0472">Membrane</keyword>
<evidence type="ECO:0000256" key="2">
    <source>
        <dbReference type="ARBA" id="ARBA00022475"/>
    </source>
</evidence>
<dbReference type="PANTHER" id="PTHR30042:SF2">
    <property type="entry name" value="POTASSIUM-TRANSPORTING ATPASE KDPC SUBUNIT"/>
    <property type="match status" value="1"/>
</dbReference>
<dbReference type="EMBL" id="CP159578">
    <property type="protein sequence ID" value="XCJ79581.1"/>
    <property type="molecule type" value="Genomic_DNA"/>
</dbReference>
<dbReference type="Pfam" id="PF02669">
    <property type="entry name" value="KdpC"/>
    <property type="match status" value="1"/>
</dbReference>
<gene>
    <name evidence="11 12" type="primary">kdpC</name>
    <name evidence="12" type="ORF">ABV408_19375</name>
</gene>
<keyword evidence="1 11" id="KW-0813">Transport</keyword>
<comment type="subunit">
    <text evidence="11">The system is composed of three essential subunits: KdpA, KdpB and KdpC.</text>
</comment>
<evidence type="ECO:0000256" key="10">
    <source>
        <dbReference type="ARBA" id="ARBA00023136"/>
    </source>
</evidence>
<comment type="function">
    <text evidence="11">Part of the high-affinity ATP-driven potassium transport (or Kdp) system, which catalyzes the hydrolysis of ATP coupled with the electrogenic transport of potassium into the cytoplasm. This subunit acts as a catalytic chaperone that increases the ATP-binding affinity of the ATP-hydrolyzing subunit KdpB by the formation of a transient KdpB/KdpC/ATP ternary complex.</text>
</comment>
<dbReference type="InterPro" id="IPR003820">
    <property type="entry name" value="KdpC"/>
</dbReference>
<evidence type="ECO:0000313" key="12">
    <source>
        <dbReference type="EMBL" id="XCJ79581.1"/>
    </source>
</evidence>
<dbReference type="GO" id="GO:0005524">
    <property type="term" value="F:ATP binding"/>
    <property type="evidence" value="ECO:0007669"/>
    <property type="project" value="UniProtKB-UniRule"/>
</dbReference>
<evidence type="ECO:0000256" key="3">
    <source>
        <dbReference type="ARBA" id="ARBA00022538"/>
    </source>
</evidence>
<dbReference type="NCBIfam" id="NF001454">
    <property type="entry name" value="PRK00315.1"/>
    <property type="match status" value="1"/>
</dbReference>
<keyword evidence="6 11" id="KW-0067">ATP-binding</keyword>
<dbReference type="PANTHER" id="PTHR30042">
    <property type="entry name" value="POTASSIUM-TRANSPORTING ATPASE C CHAIN"/>
    <property type="match status" value="1"/>
</dbReference>
<evidence type="ECO:0000256" key="4">
    <source>
        <dbReference type="ARBA" id="ARBA00022692"/>
    </source>
</evidence>
<dbReference type="GO" id="GO:0005886">
    <property type="term" value="C:plasma membrane"/>
    <property type="evidence" value="ECO:0007669"/>
    <property type="project" value="UniProtKB-SubCell"/>
</dbReference>
<dbReference type="PIRSF" id="PIRSF001296">
    <property type="entry name" value="K_ATPase_KdpC"/>
    <property type="match status" value="1"/>
</dbReference>
<evidence type="ECO:0000256" key="11">
    <source>
        <dbReference type="HAMAP-Rule" id="MF_00276"/>
    </source>
</evidence>
<dbReference type="RefSeq" id="WP_353980502.1">
    <property type="nucleotide sequence ID" value="NZ_CP159578.1"/>
</dbReference>
<evidence type="ECO:0000256" key="6">
    <source>
        <dbReference type="ARBA" id="ARBA00022840"/>
    </source>
</evidence>
<feature type="transmembrane region" description="Helical" evidence="11">
    <location>
        <begin position="36"/>
        <end position="58"/>
    </location>
</feature>
<evidence type="ECO:0000256" key="1">
    <source>
        <dbReference type="ARBA" id="ARBA00022448"/>
    </source>
</evidence>
<keyword evidence="8 11" id="KW-1133">Transmembrane helix</keyword>
<organism evidence="12">
    <name type="scientific">Salinicola endophyticus</name>
    <dbReference type="NCBI Taxonomy" id="1949083"/>
    <lineage>
        <taxon>Bacteria</taxon>
        <taxon>Pseudomonadati</taxon>
        <taxon>Pseudomonadota</taxon>
        <taxon>Gammaproteobacteria</taxon>
        <taxon>Oceanospirillales</taxon>
        <taxon>Halomonadaceae</taxon>
        <taxon>Salinicola</taxon>
    </lineage>
</organism>
<sequence length="213" mass="22017">MSNETMSDVKMVDETGATGAPARAGAGWGSALRFTLAMALLLGLLYPLAVVGLGQWLFPHQANASLLADPEGRVLGSTLVGQAFTGERYFQGRPSAVDYAADTLGGSNLAPSNPALRQRVEADAKRITARDGVAPGRIPGDLLTASGSGVDPHISPQAAAIQIARVARARGLREADVRALVARYSDSGGFGQPRVAVLPLNLALDGIAVRPLP</sequence>
<dbReference type="GO" id="GO:0008556">
    <property type="term" value="F:P-type potassium transmembrane transporter activity"/>
    <property type="evidence" value="ECO:0007669"/>
    <property type="project" value="InterPro"/>
</dbReference>
<dbReference type="NCBIfam" id="TIGR00681">
    <property type="entry name" value="kdpC"/>
    <property type="match status" value="1"/>
</dbReference>
<evidence type="ECO:0000256" key="5">
    <source>
        <dbReference type="ARBA" id="ARBA00022741"/>
    </source>
</evidence>
<keyword evidence="7 11" id="KW-0630">Potassium</keyword>
<accession>A0AB74UFQ6</accession>
<dbReference type="AlphaFoldDB" id="A0AB74UFQ6"/>
<evidence type="ECO:0000256" key="9">
    <source>
        <dbReference type="ARBA" id="ARBA00023065"/>
    </source>
</evidence>
<comment type="subcellular location">
    <subcellularLocation>
        <location evidence="11">Cell membrane</location>
        <topology evidence="11">Single-pass membrane protein</topology>
    </subcellularLocation>
</comment>
<keyword evidence="2 11" id="KW-1003">Cell membrane</keyword>
<evidence type="ECO:0000256" key="7">
    <source>
        <dbReference type="ARBA" id="ARBA00022958"/>
    </source>
</evidence>
<dbReference type="HAMAP" id="MF_00276">
    <property type="entry name" value="KdpC"/>
    <property type="match status" value="1"/>
</dbReference>
<comment type="similarity">
    <text evidence="11">Belongs to the KdpC family.</text>
</comment>
<evidence type="ECO:0000256" key="8">
    <source>
        <dbReference type="ARBA" id="ARBA00022989"/>
    </source>
</evidence>